<keyword evidence="4" id="KW-1185">Reference proteome</keyword>
<organism evidence="3 4">
    <name type="scientific">Tenacibaculum lutimaris</name>
    <dbReference type="NCBI Taxonomy" id="285258"/>
    <lineage>
        <taxon>Bacteria</taxon>
        <taxon>Pseudomonadati</taxon>
        <taxon>Bacteroidota</taxon>
        <taxon>Flavobacteriia</taxon>
        <taxon>Flavobacteriales</taxon>
        <taxon>Flavobacteriaceae</taxon>
        <taxon>Tenacibaculum</taxon>
    </lineage>
</organism>
<dbReference type="AlphaFoldDB" id="A0A420DYC4"/>
<proteinExistence type="predicted"/>
<name>A0A420DYC4_9FLAO</name>
<gene>
    <name evidence="3" type="ORF">C8N26_2657</name>
</gene>
<feature type="transmembrane region" description="Helical" evidence="1">
    <location>
        <begin position="98"/>
        <end position="115"/>
    </location>
</feature>
<dbReference type="PANTHER" id="PTHR12526">
    <property type="entry name" value="GLYCOSYLTRANSFERASE"/>
    <property type="match status" value="1"/>
</dbReference>
<protein>
    <submittedName>
        <fullName evidence="3">Glycosyltransferase involved in cell wall biosynthesis</fullName>
    </submittedName>
</protein>
<accession>A0A420DYC4</accession>
<dbReference type="Gene3D" id="3.40.50.2000">
    <property type="entry name" value="Glycogen Phosphorylase B"/>
    <property type="match status" value="2"/>
</dbReference>
<evidence type="ECO:0000256" key="1">
    <source>
        <dbReference type="SAM" id="Phobius"/>
    </source>
</evidence>
<evidence type="ECO:0000313" key="4">
    <source>
        <dbReference type="Proteomes" id="UP000285780"/>
    </source>
</evidence>
<dbReference type="Pfam" id="PF00534">
    <property type="entry name" value="Glycos_transf_1"/>
    <property type="match status" value="1"/>
</dbReference>
<comment type="caution">
    <text evidence="3">The sequence shown here is derived from an EMBL/GenBank/DDBJ whole genome shotgun (WGS) entry which is preliminary data.</text>
</comment>
<dbReference type="EMBL" id="RAQM01000013">
    <property type="protein sequence ID" value="RKF02809.1"/>
    <property type="molecule type" value="Genomic_DNA"/>
</dbReference>
<dbReference type="CDD" id="cd03811">
    <property type="entry name" value="GT4_GT28_WabH-like"/>
    <property type="match status" value="1"/>
</dbReference>
<keyword evidence="1" id="KW-0472">Membrane</keyword>
<dbReference type="SUPFAM" id="SSF53756">
    <property type="entry name" value="UDP-Glycosyltransferase/glycogen phosphorylase"/>
    <property type="match status" value="1"/>
</dbReference>
<dbReference type="GO" id="GO:0016757">
    <property type="term" value="F:glycosyltransferase activity"/>
    <property type="evidence" value="ECO:0007669"/>
    <property type="project" value="InterPro"/>
</dbReference>
<keyword evidence="1" id="KW-1133">Transmembrane helix</keyword>
<evidence type="ECO:0000313" key="3">
    <source>
        <dbReference type="EMBL" id="RKF02809.1"/>
    </source>
</evidence>
<dbReference type="InterPro" id="IPR001296">
    <property type="entry name" value="Glyco_trans_1"/>
</dbReference>
<keyword evidence="3" id="KW-0808">Transferase</keyword>
<dbReference type="PANTHER" id="PTHR12526:SF638">
    <property type="entry name" value="SPORE COAT PROTEIN SA"/>
    <property type="match status" value="1"/>
</dbReference>
<feature type="domain" description="Glycosyl transferase family 1" evidence="2">
    <location>
        <begin position="230"/>
        <end position="379"/>
    </location>
</feature>
<keyword evidence="1" id="KW-0812">Transmembrane</keyword>
<reference evidence="3 4" key="1">
    <citation type="submission" date="2018-09" db="EMBL/GenBank/DDBJ databases">
        <title>Genomic Encyclopedia of Archaeal and Bacterial Type Strains, Phase II (KMG-II): from individual species to whole genera.</title>
        <authorList>
            <person name="Goeker M."/>
        </authorList>
    </citation>
    <scope>NUCLEOTIDE SEQUENCE [LARGE SCALE GENOMIC DNA]</scope>
    <source>
        <strain evidence="3 4">DSM 16505</strain>
    </source>
</reference>
<evidence type="ECO:0000259" key="2">
    <source>
        <dbReference type="Pfam" id="PF00534"/>
    </source>
</evidence>
<dbReference type="Proteomes" id="UP000285780">
    <property type="component" value="Unassembled WGS sequence"/>
</dbReference>
<sequence length="408" mass="47878">MQKQRGFKMKKTYLFHTHILDLTGGSKSILNIAKGLNDQGHNVNIILEKEIVRYKIPDNINLYVITLKGIKKLKYNNFEDQNLSNTFLSKKQQFKNKVLNINLIRFLLIWLRYLFNLVQFPVKNYHMKIFLQNKNIDRVISSNMYSYLEHIFYYKNRVEKVFMSLRNSPVNVYQNRITAYILPLKYYYKNVTCIGVSEETTDEMKHFIDQINTKLVTIYNPFDIDAIIRKSKEKIDFEKDSFFVSVGGLNQRKRIDLTIRAYSQIKNKSIKLLLVGQGDKEKDLKLLVRQLNISERVVFIGSTDNPYKYMSKAKALVMTSESEGLPRVLIESLICETPTISVDCPTGPKEILIDELEELLVPISNSDETIVEKVREKMELILEKNIEINKGNLERFTYKNVIKKWELI</sequence>